<evidence type="ECO:0000256" key="1">
    <source>
        <dbReference type="SAM" id="Phobius"/>
    </source>
</evidence>
<dbReference type="Pfam" id="PF13346">
    <property type="entry name" value="ABC2_membrane_5"/>
    <property type="match status" value="1"/>
</dbReference>
<name>A0A9W6NKX5_9ACTN</name>
<gene>
    <name evidence="2" type="ORF">GCM10017581_020370</name>
</gene>
<feature type="transmembrane region" description="Helical" evidence="1">
    <location>
        <begin position="117"/>
        <end position="141"/>
    </location>
</feature>
<dbReference type="RefSeq" id="WP_261962687.1">
    <property type="nucleotide sequence ID" value="NZ_BAAAXA010000001.1"/>
</dbReference>
<sequence>MNAVGRMVLLDVRTVSPYHRQGLFMFALYLVLFATRPAVLVPALVLVLTPMVAAYPFNVGDKAALSTLYAVLPVPRRAVVLGHYAWALSTFVVTAGLGTAAAVIMARFEHVAFGPRLLFLVLTAAWGFFAVTVSLQFPLFIRYGYTRLSLLATTLPMALVMGSALKFHLDLDALLDWLPMVWPAGAALIAASVAVTLLLDRRGVRG</sequence>
<evidence type="ECO:0000313" key="3">
    <source>
        <dbReference type="Proteomes" id="UP001143480"/>
    </source>
</evidence>
<keyword evidence="1" id="KW-0472">Membrane</keyword>
<keyword evidence="1" id="KW-1133">Transmembrane helix</keyword>
<evidence type="ECO:0008006" key="4">
    <source>
        <dbReference type="Google" id="ProtNLM"/>
    </source>
</evidence>
<reference evidence="2" key="1">
    <citation type="journal article" date="2014" name="Int. J. Syst. Evol. Microbiol.">
        <title>Complete genome sequence of Corynebacterium casei LMG S-19264T (=DSM 44701T), isolated from a smear-ripened cheese.</title>
        <authorList>
            <consortium name="US DOE Joint Genome Institute (JGI-PGF)"/>
            <person name="Walter F."/>
            <person name="Albersmeier A."/>
            <person name="Kalinowski J."/>
            <person name="Ruckert C."/>
        </authorList>
    </citation>
    <scope>NUCLEOTIDE SEQUENCE</scope>
    <source>
        <strain evidence="2">VKM Ac-1321</strain>
    </source>
</reference>
<dbReference type="Proteomes" id="UP001143480">
    <property type="component" value="Unassembled WGS sequence"/>
</dbReference>
<feature type="transmembrane region" description="Helical" evidence="1">
    <location>
        <begin position="84"/>
        <end position="105"/>
    </location>
</feature>
<comment type="caution">
    <text evidence="2">The sequence shown here is derived from an EMBL/GenBank/DDBJ whole genome shotgun (WGS) entry which is preliminary data.</text>
</comment>
<keyword evidence="3" id="KW-1185">Reference proteome</keyword>
<dbReference type="EMBL" id="BSFP01000008">
    <property type="protein sequence ID" value="GLL00297.1"/>
    <property type="molecule type" value="Genomic_DNA"/>
</dbReference>
<accession>A0A9W6NKX5</accession>
<proteinExistence type="predicted"/>
<organism evidence="2 3">
    <name type="scientific">Dactylosporangium matsuzakiense</name>
    <dbReference type="NCBI Taxonomy" id="53360"/>
    <lineage>
        <taxon>Bacteria</taxon>
        <taxon>Bacillati</taxon>
        <taxon>Actinomycetota</taxon>
        <taxon>Actinomycetes</taxon>
        <taxon>Micromonosporales</taxon>
        <taxon>Micromonosporaceae</taxon>
        <taxon>Dactylosporangium</taxon>
    </lineage>
</organism>
<feature type="transmembrane region" description="Helical" evidence="1">
    <location>
        <begin position="148"/>
        <end position="169"/>
    </location>
</feature>
<feature type="transmembrane region" description="Helical" evidence="1">
    <location>
        <begin position="23"/>
        <end position="47"/>
    </location>
</feature>
<keyword evidence="1" id="KW-0812">Transmembrane</keyword>
<reference evidence="2" key="2">
    <citation type="submission" date="2023-01" db="EMBL/GenBank/DDBJ databases">
        <authorList>
            <person name="Sun Q."/>
            <person name="Evtushenko L."/>
        </authorList>
    </citation>
    <scope>NUCLEOTIDE SEQUENCE</scope>
    <source>
        <strain evidence="2">VKM Ac-1321</strain>
    </source>
</reference>
<feature type="transmembrane region" description="Helical" evidence="1">
    <location>
        <begin position="181"/>
        <end position="199"/>
    </location>
</feature>
<dbReference type="AlphaFoldDB" id="A0A9W6NKX5"/>
<dbReference type="InterPro" id="IPR025699">
    <property type="entry name" value="ABC2_memb-like"/>
</dbReference>
<protein>
    <recommendedName>
        <fullName evidence="4">ABC-2 type transport system permease protein</fullName>
    </recommendedName>
</protein>
<evidence type="ECO:0000313" key="2">
    <source>
        <dbReference type="EMBL" id="GLL00297.1"/>
    </source>
</evidence>